<dbReference type="Proteomes" id="UP000028547">
    <property type="component" value="Unassembled WGS sequence"/>
</dbReference>
<protein>
    <submittedName>
        <fullName evidence="1">Uncharacterized protein</fullName>
    </submittedName>
</protein>
<sequence>MALPILPLLAGAALLYVVKRMASTVETKPATASPLVLRRLQELRSRPLPPELVVSTPRPDVWGENGYLSQPRYQSLYKPLLLQGHATWGLVYQYESTHDGEGPDTVASYAWLDARGELQTRRLKESYDGMHAALSEGRGDIILDMDARLEADKVVLILHDLASGQHIIYEALHAAPTRGT</sequence>
<gene>
    <name evidence="1" type="ORF">Q664_07115</name>
</gene>
<dbReference type="RefSeq" id="WP_043391253.1">
    <property type="nucleotide sequence ID" value="NZ_JPMI01000041.1"/>
</dbReference>
<proteinExistence type="predicted"/>
<name>A0A084SZ79_9BACT</name>
<evidence type="ECO:0000313" key="2">
    <source>
        <dbReference type="Proteomes" id="UP000028547"/>
    </source>
</evidence>
<comment type="caution">
    <text evidence="1">The sequence shown here is derived from an EMBL/GenBank/DDBJ whole genome shotgun (WGS) entry which is preliminary data.</text>
</comment>
<accession>A0A084SZ79</accession>
<dbReference type="EMBL" id="JPMI01000041">
    <property type="protein sequence ID" value="KFA93764.1"/>
    <property type="molecule type" value="Genomic_DNA"/>
</dbReference>
<organism evidence="1 2">
    <name type="scientific">Archangium violaceum Cb vi76</name>
    <dbReference type="NCBI Taxonomy" id="1406225"/>
    <lineage>
        <taxon>Bacteria</taxon>
        <taxon>Pseudomonadati</taxon>
        <taxon>Myxococcota</taxon>
        <taxon>Myxococcia</taxon>
        <taxon>Myxococcales</taxon>
        <taxon>Cystobacterineae</taxon>
        <taxon>Archangiaceae</taxon>
        <taxon>Archangium</taxon>
    </lineage>
</organism>
<dbReference type="AlphaFoldDB" id="A0A084SZ79"/>
<reference evidence="1 2" key="1">
    <citation type="submission" date="2014-07" db="EMBL/GenBank/DDBJ databases">
        <title>Draft Genome Sequence of Gephyronic Acid Producer, Cystobacter violaceus Strain Cb vi76.</title>
        <authorList>
            <person name="Stevens D.C."/>
            <person name="Young J."/>
            <person name="Carmichael R."/>
            <person name="Tan J."/>
            <person name="Taylor R.E."/>
        </authorList>
    </citation>
    <scope>NUCLEOTIDE SEQUENCE [LARGE SCALE GENOMIC DNA]</scope>
    <source>
        <strain evidence="1 2">Cb vi76</strain>
    </source>
</reference>
<evidence type="ECO:0000313" key="1">
    <source>
        <dbReference type="EMBL" id="KFA93764.1"/>
    </source>
</evidence>